<accession>A0A2G2XQT6</accession>
<organism evidence="6 7">
    <name type="scientific">Capsicum baccatum</name>
    <name type="common">Peruvian pepper</name>
    <dbReference type="NCBI Taxonomy" id="33114"/>
    <lineage>
        <taxon>Eukaryota</taxon>
        <taxon>Viridiplantae</taxon>
        <taxon>Streptophyta</taxon>
        <taxon>Embryophyta</taxon>
        <taxon>Tracheophyta</taxon>
        <taxon>Spermatophyta</taxon>
        <taxon>Magnoliopsida</taxon>
        <taxon>eudicotyledons</taxon>
        <taxon>Gunneridae</taxon>
        <taxon>Pentapetalae</taxon>
        <taxon>asterids</taxon>
        <taxon>lamiids</taxon>
        <taxon>Solanales</taxon>
        <taxon>Solanaceae</taxon>
        <taxon>Solanoideae</taxon>
        <taxon>Capsiceae</taxon>
        <taxon>Capsicum</taxon>
    </lineage>
</organism>
<dbReference type="InterPro" id="IPR008511">
    <property type="entry name" value="ROH1-like"/>
</dbReference>
<dbReference type="OrthoDB" id="985898at2759"/>
<comment type="caution">
    <text evidence="6">The sequence shown here is derived from an EMBL/GenBank/DDBJ whole genome shotgun (WGS) entry which is preliminary data.</text>
</comment>
<sequence>MVLLVEKLSHFLKNPNRMENDHHNSEALLASSLQGFRSDVSKIMNKVLPIPEPGTEQEFQFMSLAWIEKCVDVIPLTHRAFAKLVVEIDHPMNKWGKSQVEEYLDYSLNLLDLLNSVTSGVSHLSHARLCISHGLSLIGKNSYSLALEHLNEIQPYDLGKEFKVERKIITENQESSCSGKDLIIHQSLCILMSISLWIFGVLLSGICNTVKPYMELRKSAGLFNDSLIRGWDSILANEIAKSCGVSKEVKEINEVTRNLKAAVANGKVDEHVTELTRRLKGLEELLQTIGKKTNGLFSEVLAERGKFLNSLQYTSK</sequence>
<comment type="similarity">
    <text evidence="5">Belongs to the ROH1 family.</text>
</comment>
<reference evidence="6 7" key="1">
    <citation type="journal article" date="2017" name="Genome Biol.">
        <title>New reference genome sequences of hot pepper reveal the massive evolution of plant disease-resistance genes by retroduplication.</title>
        <authorList>
            <person name="Kim S."/>
            <person name="Park J."/>
            <person name="Yeom S.I."/>
            <person name="Kim Y.M."/>
            <person name="Seo E."/>
            <person name="Kim K.T."/>
            <person name="Kim M.S."/>
            <person name="Lee J.M."/>
            <person name="Cheong K."/>
            <person name="Shin H.S."/>
            <person name="Kim S.B."/>
            <person name="Han K."/>
            <person name="Lee J."/>
            <person name="Park M."/>
            <person name="Lee H.A."/>
            <person name="Lee H.Y."/>
            <person name="Lee Y."/>
            <person name="Oh S."/>
            <person name="Lee J.H."/>
            <person name="Choi E."/>
            <person name="Choi E."/>
            <person name="Lee S.E."/>
            <person name="Jeon J."/>
            <person name="Kim H."/>
            <person name="Choi G."/>
            <person name="Song H."/>
            <person name="Lee J."/>
            <person name="Lee S.C."/>
            <person name="Kwon J.K."/>
            <person name="Lee H.Y."/>
            <person name="Koo N."/>
            <person name="Hong Y."/>
            <person name="Kim R.W."/>
            <person name="Kang W.H."/>
            <person name="Huh J.H."/>
            <person name="Kang B.C."/>
            <person name="Yang T.J."/>
            <person name="Lee Y.H."/>
            <person name="Bennetzen J.L."/>
            <person name="Choi D."/>
        </authorList>
    </citation>
    <scope>NUCLEOTIDE SEQUENCE [LARGE SCALE GENOMIC DNA]</scope>
    <source>
        <strain evidence="7">cv. PBC81</strain>
    </source>
</reference>
<keyword evidence="4" id="KW-0472">Membrane</keyword>
<keyword evidence="3" id="KW-1133">Transmembrane helix</keyword>
<gene>
    <name evidence="6" type="ORF">CQW23_02084</name>
</gene>
<evidence type="ECO:0000256" key="3">
    <source>
        <dbReference type="ARBA" id="ARBA00022989"/>
    </source>
</evidence>
<keyword evidence="2" id="KW-0812">Transmembrane</keyword>
<dbReference type="GO" id="GO:0016020">
    <property type="term" value="C:membrane"/>
    <property type="evidence" value="ECO:0007669"/>
    <property type="project" value="UniProtKB-SubCell"/>
</dbReference>
<dbReference type="PANTHER" id="PTHR31509">
    <property type="entry name" value="BPS1-LIKE PROTEIN"/>
    <property type="match status" value="1"/>
</dbReference>
<dbReference type="AlphaFoldDB" id="A0A2G2XQT6"/>
<dbReference type="Proteomes" id="UP000224567">
    <property type="component" value="Unassembled WGS sequence"/>
</dbReference>
<dbReference type="STRING" id="33114.A0A2G2XQT6"/>
<name>A0A2G2XQT6_CAPBA</name>
<evidence type="ECO:0008006" key="8">
    <source>
        <dbReference type="Google" id="ProtNLM"/>
    </source>
</evidence>
<evidence type="ECO:0000256" key="4">
    <source>
        <dbReference type="ARBA" id="ARBA00023136"/>
    </source>
</evidence>
<dbReference type="EMBL" id="MLFT02000001">
    <property type="protein sequence ID" value="PHT59721.1"/>
    <property type="molecule type" value="Genomic_DNA"/>
</dbReference>
<keyword evidence="7" id="KW-1185">Reference proteome</keyword>
<comment type="subcellular location">
    <subcellularLocation>
        <location evidence="1">Membrane</location>
        <topology evidence="1">Single-pass membrane protein</topology>
    </subcellularLocation>
</comment>
<protein>
    <recommendedName>
        <fullName evidence="8">Protein BPS1, chloroplastic</fullName>
    </recommendedName>
</protein>
<evidence type="ECO:0000256" key="5">
    <source>
        <dbReference type="ARBA" id="ARBA00035114"/>
    </source>
</evidence>
<reference evidence="7" key="2">
    <citation type="journal article" date="2017" name="J. Anim. Genet.">
        <title>Multiple reference genome sequences of hot pepper reveal the massive evolution of plant disease resistance genes by retroduplication.</title>
        <authorList>
            <person name="Kim S."/>
            <person name="Park J."/>
            <person name="Yeom S.-I."/>
            <person name="Kim Y.-M."/>
            <person name="Seo E."/>
            <person name="Kim K.-T."/>
            <person name="Kim M.-S."/>
            <person name="Lee J.M."/>
            <person name="Cheong K."/>
            <person name="Shin H.-S."/>
            <person name="Kim S.-B."/>
            <person name="Han K."/>
            <person name="Lee J."/>
            <person name="Park M."/>
            <person name="Lee H.-A."/>
            <person name="Lee H.-Y."/>
            <person name="Lee Y."/>
            <person name="Oh S."/>
            <person name="Lee J.H."/>
            <person name="Choi E."/>
            <person name="Choi E."/>
            <person name="Lee S.E."/>
            <person name="Jeon J."/>
            <person name="Kim H."/>
            <person name="Choi G."/>
            <person name="Song H."/>
            <person name="Lee J."/>
            <person name="Lee S.-C."/>
            <person name="Kwon J.-K."/>
            <person name="Lee H.-Y."/>
            <person name="Koo N."/>
            <person name="Hong Y."/>
            <person name="Kim R.W."/>
            <person name="Kang W.-H."/>
            <person name="Huh J.H."/>
            <person name="Kang B.-C."/>
            <person name="Yang T.-J."/>
            <person name="Lee Y.-H."/>
            <person name="Bennetzen J.L."/>
            <person name="Choi D."/>
        </authorList>
    </citation>
    <scope>NUCLEOTIDE SEQUENCE [LARGE SCALE GENOMIC DNA]</scope>
    <source>
        <strain evidence="7">cv. PBC81</strain>
    </source>
</reference>
<evidence type="ECO:0000256" key="1">
    <source>
        <dbReference type="ARBA" id="ARBA00004167"/>
    </source>
</evidence>
<evidence type="ECO:0000313" key="7">
    <source>
        <dbReference type="Proteomes" id="UP000224567"/>
    </source>
</evidence>
<proteinExistence type="inferred from homology"/>
<dbReference type="Pfam" id="PF05633">
    <property type="entry name" value="ROH1-like"/>
    <property type="match status" value="1"/>
</dbReference>
<evidence type="ECO:0000313" key="6">
    <source>
        <dbReference type="EMBL" id="PHT59721.1"/>
    </source>
</evidence>
<evidence type="ECO:0000256" key="2">
    <source>
        <dbReference type="ARBA" id="ARBA00022692"/>
    </source>
</evidence>